<name>A0AAV8Z1M1_9CUCU</name>
<comment type="caution">
    <text evidence="2">The sequence shown here is derived from an EMBL/GenBank/DDBJ whole genome shotgun (WGS) entry which is preliminary data.</text>
</comment>
<feature type="region of interest" description="Disordered" evidence="1">
    <location>
        <begin position="52"/>
        <end position="98"/>
    </location>
</feature>
<organism evidence="2 3">
    <name type="scientific">Aromia moschata</name>
    <dbReference type="NCBI Taxonomy" id="1265417"/>
    <lineage>
        <taxon>Eukaryota</taxon>
        <taxon>Metazoa</taxon>
        <taxon>Ecdysozoa</taxon>
        <taxon>Arthropoda</taxon>
        <taxon>Hexapoda</taxon>
        <taxon>Insecta</taxon>
        <taxon>Pterygota</taxon>
        <taxon>Neoptera</taxon>
        <taxon>Endopterygota</taxon>
        <taxon>Coleoptera</taxon>
        <taxon>Polyphaga</taxon>
        <taxon>Cucujiformia</taxon>
        <taxon>Chrysomeloidea</taxon>
        <taxon>Cerambycidae</taxon>
        <taxon>Cerambycinae</taxon>
        <taxon>Callichromatini</taxon>
        <taxon>Aromia</taxon>
    </lineage>
</organism>
<dbReference type="EMBL" id="JAPWTK010000027">
    <property type="protein sequence ID" value="KAJ8956957.1"/>
    <property type="molecule type" value="Genomic_DNA"/>
</dbReference>
<reference evidence="2" key="1">
    <citation type="journal article" date="2023" name="Insect Mol. Biol.">
        <title>Genome sequencing provides insights into the evolution of gene families encoding plant cell wall-degrading enzymes in longhorned beetles.</title>
        <authorList>
            <person name="Shin N.R."/>
            <person name="Okamura Y."/>
            <person name="Kirsch R."/>
            <person name="Pauchet Y."/>
        </authorList>
    </citation>
    <scope>NUCLEOTIDE SEQUENCE</scope>
    <source>
        <strain evidence="2">AMC_N1</strain>
    </source>
</reference>
<protein>
    <submittedName>
        <fullName evidence="2">Uncharacterized protein</fullName>
    </submittedName>
</protein>
<dbReference type="Proteomes" id="UP001162162">
    <property type="component" value="Unassembled WGS sequence"/>
</dbReference>
<feature type="compositionally biased region" description="Polar residues" evidence="1">
    <location>
        <begin position="68"/>
        <end position="87"/>
    </location>
</feature>
<sequence>MGPLKMAFERANFKGHEAARRYLQLYPNTLIIDFSEIFTTSYAKLDLFAQKSNHGTPKTIPVEEEDSNSSSNGVSENPCLSTQSSAKCGNGAKPIVYL</sequence>
<evidence type="ECO:0000313" key="2">
    <source>
        <dbReference type="EMBL" id="KAJ8956957.1"/>
    </source>
</evidence>
<dbReference type="AlphaFoldDB" id="A0AAV8Z1M1"/>
<gene>
    <name evidence="2" type="ORF">NQ318_014377</name>
</gene>
<accession>A0AAV8Z1M1</accession>
<keyword evidence="3" id="KW-1185">Reference proteome</keyword>
<evidence type="ECO:0000313" key="3">
    <source>
        <dbReference type="Proteomes" id="UP001162162"/>
    </source>
</evidence>
<evidence type="ECO:0000256" key="1">
    <source>
        <dbReference type="SAM" id="MobiDB-lite"/>
    </source>
</evidence>
<proteinExistence type="predicted"/>